<keyword evidence="1" id="KW-1133">Transmembrane helix</keyword>
<organism evidence="2 3">
    <name type="scientific">Paenibacillus agricola</name>
    <dbReference type="NCBI Taxonomy" id="2716264"/>
    <lineage>
        <taxon>Bacteria</taxon>
        <taxon>Bacillati</taxon>
        <taxon>Bacillota</taxon>
        <taxon>Bacilli</taxon>
        <taxon>Bacillales</taxon>
        <taxon>Paenibacillaceae</taxon>
        <taxon>Paenibacillus</taxon>
    </lineage>
</organism>
<dbReference type="EMBL" id="JAAOIW010000003">
    <property type="protein sequence ID" value="NHN30177.1"/>
    <property type="molecule type" value="Genomic_DNA"/>
</dbReference>
<evidence type="ECO:0000313" key="2">
    <source>
        <dbReference type="EMBL" id="NHN30177.1"/>
    </source>
</evidence>
<proteinExistence type="predicted"/>
<dbReference type="RefSeq" id="WP_166148920.1">
    <property type="nucleotide sequence ID" value="NZ_JAAOIW010000003.1"/>
</dbReference>
<name>A0ABX0J5R8_9BACL</name>
<dbReference type="Proteomes" id="UP001165962">
    <property type="component" value="Unassembled WGS sequence"/>
</dbReference>
<comment type="caution">
    <text evidence="2">The sequence shown here is derived from an EMBL/GenBank/DDBJ whole genome shotgun (WGS) entry which is preliminary data.</text>
</comment>
<gene>
    <name evidence="2" type="ORF">G9U52_10065</name>
</gene>
<feature type="transmembrane region" description="Helical" evidence="1">
    <location>
        <begin position="45"/>
        <end position="67"/>
    </location>
</feature>
<evidence type="ECO:0000256" key="1">
    <source>
        <dbReference type="SAM" id="Phobius"/>
    </source>
</evidence>
<sequence>MDPIDDELKKGMVSGPLIQHGFSDQLKKRIEQRVGEGKDKSNSKWMLWFSGISTALIAVTVLITVNWQQLNGMVASQPYLDKQASYEQAEPLATVTLQSMPIRSAVLIGLREDHPAISNSSPYSTYRTLLLAAEKGEFRSIADGEGILMPYKSEFIKIITQSQTSVNEESRTLHAAVATGRGAEGALQLQQEEAPPAKPLKNAEKLLFAGNRYLALSQTIRQRDQGEANQSEYVWVKELDDLPALTKLPKADSLMPTRDPHLSLRKLYGDSINPTLKAKPLKAPQDPGFHTAAGVLEQADENGESWTISRRQGKWVAQMASYNVQPEKGAYRFQLEDMPLALPEAVVAYDQLAADWDDIRKLRPNAIDAFSSPNRELVGVVSDTDIKVYPFQDKLIAEPLLSLQLAPNESVVMIQWATQEPYIEQWKQKGRLLLGE</sequence>
<accession>A0ABX0J5R8</accession>
<keyword evidence="3" id="KW-1185">Reference proteome</keyword>
<reference evidence="2" key="1">
    <citation type="submission" date="2020-03" db="EMBL/GenBank/DDBJ databases">
        <title>Draft sequencing of Paenibacilllus sp. S3N08.</title>
        <authorList>
            <person name="Kim D.-U."/>
        </authorList>
    </citation>
    <scope>NUCLEOTIDE SEQUENCE</scope>
    <source>
        <strain evidence="2">S3N08</strain>
    </source>
</reference>
<protein>
    <submittedName>
        <fullName evidence="2">Uncharacterized protein</fullName>
    </submittedName>
</protein>
<keyword evidence="1" id="KW-0812">Transmembrane</keyword>
<evidence type="ECO:0000313" key="3">
    <source>
        <dbReference type="Proteomes" id="UP001165962"/>
    </source>
</evidence>
<keyword evidence="1" id="KW-0472">Membrane</keyword>